<gene>
    <name evidence="2" type="ORF">THAOC_00569</name>
</gene>
<sequence length="221" mass="24162">MEPVGHDNGNPSQDEPENGSLTAASQRPPPQMPPGRIEQVGPDNDQLQQELPPRTTERQTPHPSDKASALALIKKRVSKADAAAIDQLGNQYFHGVHELARDVTRAIELWTEAAELGSVEAHFNLGVAFTVVTLALRITVGTANWRNLGVNEYNSGDNKLAIQHFMISAKMGCEDSLDDIKKMSMEGHATKAQYAEALRGYGDAVEEMKSHQREEAKQVGN</sequence>
<dbReference type="SUPFAM" id="SSF81901">
    <property type="entry name" value="HCP-like"/>
    <property type="match status" value="1"/>
</dbReference>
<organism evidence="2 3">
    <name type="scientific">Thalassiosira oceanica</name>
    <name type="common">Marine diatom</name>
    <dbReference type="NCBI Taxonomy" id="159749"/>
    <lineage>
        <taxon>Eukaryota</taxon>
        <taxon>Sar</taxon>
        <taxon>Stramenopiles</taxon>
        <taxon>Ochrophyta</taxon>
        <taxon>Bacillariophyta</taxon>
        <taxon>Coscinodiscophyceae</taxon>
        <taxon>Thalassiosirophycidae</taxon>
        <taxon>Thalassiosirales</taxon>
        <taxon>Thalassiosiraceae</taxon>
        <taxon>Thalassiosira</taxon>
    </lineage>
</organism>
<feature type="compositionally biased region" description="Polar residues" evidence="1">
    <location>
        <begin position="9"/>
        <end position="25"/>
    </location>
</feature>
<dbReference type="AlphaFoldDB" id="K0TK46"/>
<dbReference type="EMBL" id="AGNL01000672">
    <property type="protein sequence ID" value="EJK77589.1"/>
    <property type="molecule type" value="Genomic_DNA"/>
</dbReference>
<keyword evidence="3" id="KW-1185">Reference proteome</keyword>
<proteinExistence type="predicted"/>
<dbReference type="Proteomes" id="UP000266841">
    <property type="component" value="Unassembled WGS sequence"/>
</dbReference>
<name>K0TK46_THAOC</name>
<dbReference type="InterPro" id="IPR011990">
    <property type="entry name" value="TPR-like_helical_dom_sf"/>
</dbReference>
<feature type="region of interest" description="Disordered" evidence="1">
    <location>
        <begin position="1"/>
        <end position="68"/>
    </location>
</feature>
<evidence type="ECO:0000313" key="3">
    <source>
        <dbReference type="Proteomes" id="UP000266841"/>
    </source>
</evidence>
<dbReference type="Gene3D" id="1.25.40.10">
    <property type="entry name" value="Tetratricopeptide repeat domain"/>
    <property type="match status" value="1"/>
</dbReference>
<comment type="caution">
    <text evidence="2">The sequence shown here is derived from an EMBL/GenBank/DDBJ whole genome shotgun (WGS) entry which is preliminary data.</text>
</comment>
<feature type="compositionally biased region" description="Basic and acidic residues" evidence="1">
    <location>
        <begin position="55"/>
        <end position="65"/>
    </location>
</feature>
<accession>K0TK46</accession>
<evidence type="ECO:0000256" key="1">
    <source>
        <dbReference type="SAM" id="MobiDB-lite"/>
    </source>
</evidence>
<protein>
    <submittedName>
        <fullName evidence="2">Uncharacterized protein</fullName>
    </submittedName>
</protein>
<evidence type="ECO:0000313" key="2">
    <source>
        <dbReference type="EMBL" id="EJK77589.1"/>
    </source>
</evidence>
<reference evidence="2 3" key="1">
    <citation type="journal article" date="2012" name="Genome Biol.">
        <title>Genome and low-iron response of an oceanic diatom adapted to chronic iron limitation.</title>
        <authorList>
            <person name="Lommer M."/>
            <person name="Specht M."/>
            <person name="Roy A.S."/>
            <person name="Kraemer L."/>
            <person name="Andreson R."/>
            <person name="Gutowska M.A."/>
            <person name="Wolf J."/>
            <person name="Bergner S.V."/>
            <person name="Schilhabel M.B."/>
            <person name="Klostermeier U.C."/>
            <person name="Beiko R.G."/>
            <person name="Rosenstiel P."/>
            <person name="Hippler M."/>
            <person name="Laroche J."/>
        </authorList>
    </citation>
    <scope>NUCLEOTIDE SEQUENCE [LARGE SCALE GENOMIC DNA]</scope>
    <source>
        <strain evidence="2 3">CCMP1005</strain>
    </source>
</reference>